<name>A0A1I3JKB9_9EURY</name>
<gene>
    <name evidence="1" type="ORF">SAMN05443661_102142</name>
</gene>
<dbReference type="PANTHER" id="PTHR42200">
    <property type="entry name" value="ARCHAEAL FLAGELLA-RELATED PROTEIN F-RELATED"/>
    <property type="match status" value="1"/>
</dbReference>
<dbReference type="GO" id="GO:0005198">
    <property type="term" value="F:structural molecule activity"/>
    <property type="evidence" value="ECO:0007669"/>
    <property type="project" value="InterPro"/>
</dbReference>
<organism evidence="1 2">
    <name type="scientific">Natronobacterium gregoryi</name>
    <dbReference type="NCBI Taxonomy" id="44930"/>
    <lineage>
        <taxon>Archaea</taxon>
        <taxon>Methanobacteriati</taxon>
        <taxon>Methanobacteriota</taxon>
        <taxon>Stenosarchaea group</taxon>
        <taxon>Halobacteria</taxon>
        <taxon>Halobacteriales</taxon>
        <taxon>Natrialbaceae</taxon>
        <taxon>Natronobacterium</taxon>
    </lineage>
</organism>
<dbReference type="OrthoDB" id="62189at2157"/>
<keyword evidence="1" id="KW-0282">Flagellum</keyword>
<evidence type="ECO:0000313" key="1">
    <source>
        <dbReference type="EMBL" id="SFI60717.1"/>
    </source>
</evidence>
<dbReference type="Proteomes" id="UP000182829">
    <property type="component" value="Unassembled WGS sequence"/>
</dbReference>
<keyword evidence="1" id="KW-0966">Cell projection</keyword>
<dbReference type="RefSeq" id="WP_015233508.1">
    <property type="nucleotide sequence ID" value="NZ_FORO01000002.1"/>
</dbReference>
<dbReference type="GeneID" id="14209103"/>
<dbReference type="AlphaFoldDB" id="A0A1I3JKB9"/>
<keyword evidence="1" id="KW-0969">Cilium</keyword>
<dbReference type="EMBL" id="FORO01000002">
    <property type="protein sequence ID" value="SFI60717.1"/>
    <property type="molecule type" value="Genomic_DNA"/>
</dbReference>
<dbReference type="PANTHER" id="PTHR42200:SF2">
    <property type="entry name" value="ARCHAEAL FLAGELLA-RELATED PROTEIN F"/>
    <property type="match status" value="1"/>
</dbReference>
<reference evidence="1 2" key="1">
    <citation type="submission" date="2016-10" db="EMBL/GenBank/DDBJ databases">
        <authorList>
            <person name="de Groot N.N."/>
        </authorList>
    </citation>
    <scope>NUCLEOTIDE SEQUENCE [LARGE SCALE GENOMIC DNA]</scope>
    <source>
        <strain evidence="1 2">SP2</strain>
    </source>
</reference>
<dbReference type="InterPro" id="IPR002774">
    <property type="entry name" value="Flagellin_arc-type"/>
</dbReference>
<dbReference type="OMA" id="IWASQER"/>
<proteinExistence type="predicted"/>
<evidence type="ECO:0000313" key="2">
    <source>
        <dbReference type="Proteomes" id="UP000182829"/>
    </source>
</evidence>
<dbReference type="Pfam" id="PF01917">
    <property type="entry name" value="Flagellin_arch-type"/>
    <property type="match status" value="1"/>
</dbReference>
<accession>A0A1I3JKB9</accession>
<dbReference type="GO" id="GO:0097588">
    <property type="term" value="P:archaeal or bacterial-type flagellum-dependent cell motility"/>
    <property type="evidence" value="ECO:0007669"/>
    <property type="project" value="InterPro"/>
</dbReference>
<sequence>MGFSTSAAAAIMLIAFLVAAGVMFPAIFTVSSDTGDAFAAQADQTRDQVNTAIAVEPIDDSGGDIVVAVDNEGTTSLTITDTDLLVNGEFVQPDGTVVDDGETERDETDIWLPGTTLELTVSETTLSESGIDDVERVKVVTETGIADATEEGS</sequence>
<protein>
    <submittedName>
        <fullName evidence="1">Flagellar protein FlaF</fullName>
    </submittedName>
</protein>